<protein>
    <submittedName>
        <fullName evidence="4">DUF58 domain-containing protein</fullName>
    </submittedName>
</protein>
<evidence type="ECO:0000313" key="5">
    <source>
        <dbReference type="Proteomes" id="UP000230790"/>
    </source>
</evidence>
<reference evidence="4 5" key="1">
    <citation type="submission" date="2017-11" db="EMBL/GenBank/DDBJ databases">
        <title>Evolution of Phototrophy in the Chloroflexi Phylum Driven by Horizontal Gene Transfer.</title>
        <authorList>
            <person name="Ward L.M."/>
            <person name="Hemp J."/>
            <person name="Shih P.M."/>
            <person name="Mcglynn S.E."/>
            <person name="Fischer W."/>
        </authorList>
    </citation>
    <scope>NUCLEOTIDE SEQUENCE [LARGE SCALE GENOMIC DNA]</scope>
    <source>
        <strain evidence="4">JP3_7</strain>
    </source>
</reference>
<keyword evidence="2" id="KW-0812">Transmembrane</keyword>
<evidence type="ECO:0000256" key="1">
    <source>
        <dbReference type="SAM" id="MobiDB-lite"/>
    </source>
</evidence>
<dbReference type="InterPro" id="IPR002881">
    <property type="entry name" value="DUF58"/>
</dbReference>
<keyword evidence="2" id="KW-1133">Transmembrane helix</keyword>
<sequence>MTRYRVVWVLFLIALTGALGTGHSLWWTFAGALFTLIVIPIAWAWLSVNWLRIARRTFARVTHVGEILEEEFRLINLSRVPKLWVEVRDQSTLPGHYASRVVSLIGGRQWRGWRVKTRCAQRGRYTLGPLTVRSSDPLGIYQMQRQLDVVHTILVYPATFDFHDFPLPATFLTGGDALRRRTHYTTTNAAGVRDYVTGDSINRIHWPTSARRQRLIVKEFELDPISDIWVALDLFRGAQFELETGKAGSPAETLSPPTTAGGESHATIRLPPQTEEYAVSIAASIAKHFLQQGRVVGLIAHSAHREVIPGERGERQLTKILETLSAVRAHGEIPFDHVLSLESVMFARGTTLIAISASPDTAWARAVQQIVHNGVHVVAVVLDSRSFGAAESNDDVIAALANAGAIVRTVQCGSSIPQAIEA</sequence>
<organism evidence="4 5">
    <name type="scientific">Candidatus Thermofonsia Clade 3 bacterium</name>
    <dbReference type="NCBI Taxonomy" id="2364212"/>
    <lineage>
        <taxon>Bacteria</taxon>
        <taxon>Bacillati</taxon>
        <taxon>Chloroflexota</taxon>
        <taxon>Candidatus Thermofontia</taxon>
        <taxon>Candidatus Thermofonsia Clade 3</taxon>
    </lineage>
</organism>
<feature type="domain" description="DUF58" evidence="3">
    <location>
        <begin position="192"/>
        <end position="240"/>
    </location>
</feature>
<evidence type="ECO:0000313" key="4">
    <source>
        <dbReference type="EMBL" id="PJF47254.1"/>
    </source>
</evidence>
<proteinExistence type="predicted"/>
<dbReference type="PANTHER" id="PTHR34351">
    <property type="entry name" value="SLR1927 PROTEIN-RELATED"/>
    <property type="match status" value="1"/>
</dbReference>
<keyword evidence="2" id="KW-0472">Membrane</keyword>
<name>A0A2M8QBT8_9CHLR</name>
<dbReference type="Proteomes" id="UP000230790">
    <property type="component" value="Unassembled WGS sequence"/>
</dbReference>
<comment type="caution">
    <text evidence="4">The sequence shown here is derived from an EMBL/GenBank/DDBJ whole genome shotgun (WGS) entry which is preliminary data.</text>
</comment>
<feature type="transmembrane region" description="Helical" evidence="2">
    <location>
        <begin position="30"/>
        <end position="51"/>
    </location>
</feature>
<dbReference type="EMBL" id="PGTN01000058">
    <property type="protein sequence ID" value="PJF47254.1"/>
    <property type="molecule type" value="Genomic_DNA"/>
</dbReference>
<dbReference type="PANTHER" id="PTHR34351:SF2">
    <property type="entry name" value="DUF58 DOMAIN-CONTAINING PROTEIN"/>
    <property type="match status" value="1"/>
</dbReference>
<dbReference type="Pfam" id="PF01882">
    <property type="entry name" value="DUF58"/>
    <property type="match status" value="1"/>
</dbReference>
<dbReference type="AlphaFoldDB" id="A0A2M8QBT8"/>
<evidence type="ECO:0000256" key="2">
    <source>
        <dbReference type="SAM" id="Phobius"/>
    </source>
</evidence>
<evidence type="ECO:0000259" key="3">
    <source>
        <dbReference type="Pfam" id="PF01882"/>
    </source>
</evidence>
<feature type="region of interest" description="Disordered" evidence="1">
    <location>
        <begin position="246"/>
        <end position="266"/>
    </location>
</feature>
<accession>A0A2M8QBT8</accession>
<gene>
    <name evidence="4" type="ORF">CUN48_09545</name>
</gene>